<dbReference type="OrthoDB" id="509099at2759"/>
<dbReference type="OMA" id="NEGHEMH"/>
<reference evidence="3" key="1">
    <citation type="submission" date="2021-08" db="EMBL/GenBank/DDBJ databases">
        <title>WGS assembly of Ceratopteris richardii.</title>
        <authorList>
            <person name="Marchant D.B."/>
            <person name="Chen G."/>
            <person name="Jenkins J."/>
            <person name="Shu S."/>
            <person name="Leebens-Mack J."/>
            <person name="Grimwood J."/>
            <person name="Schmutz J."/>
            <person name="Soltis P."/>
            <person name="Soltis D."/>
            <person name="Chen Z.-H."/>
        </authorList>
    </citation>
    <scope>NUCLEOTIDE SEQUENCE</scope>
    <source>
        <strain evidence="3">Whitten #5841</strain>
        <tissue evidence="3">Leaf</tissue>
    </source>
</reference>
<dbReference type="GO" id="GO:0048731">
    <property type="term" value="P:system development"/>
    <property type="evidence" value="ECO:0007669"/>
    <property type="project" value="UniProtKB-ARBA"/>
</dbReference>
<dbReference type="PANTHER" id="PTHR24015:SF548">
    <property type="entry name" value="OS08G0340900 PROTEIN"/>
    <property type="match status" value="1"/>
</dbReference>
<feature type="repeat" description="PPR" evidence="2">
    <location>
        <begin position="385"/>
        <end position="419"/>
    </location>
</feature>
<feature type="repeat" description="PPR" evidence="2">
    <location>
        <begin position="117"/>
        <end position="151"/>
    </location>
</feature>
<dbReference type="Pfam" id="PF13041">
    <property type="entry name" value="PPR_2"/>
    <property type="match status" value="4"/>
</dbReference>
<protein>
    <recommendedName>
        <fullName evidence="5">Pentatricopeptide repeat-containing protein</fullName>
    </recommendedName>
</protein>
<feature type="repeat" description="PPR" evidence="2">
    <location>
        <begin position="183"/>
        <end position="217"/>
    </location>
</feature>
<evidence type="ECO:0000256" key="2">
    <source>
        <dbReference type="PROSITE-ProRule" id="PRU00708"/>
    </source>
</evidence>
<keyword evidence="1" id="KW-0677">Repeat</keyword>
<dbReference type="NCBIfam" id="TIGR00756">
    <property type="entry name" value="PPR"/>
    <property type="match status" value="7"/>
</dbReference>
<dbReference type="Pfam" id="PF01535">
    <property type="entry name" value="PPR"/>
    <property type="match status" value="4"/>
</dbReference>
<dbReference type="Gene3D" id="1.25.40.10">
    <property type="entry name" value="Tetratricopeptide repeat domain"/>
    <property type="match status" value="6"/>
</dbReference>
<dbReference type="EMBL" id="CM035409">
    <property type="protein sequence ID" value="KAH7438943.1"/>
    <property type="molecule type" value="Genomic_DNA"/>
</dbReference>
<evidence type="ECO:0000313" key="4">
    <source>
        <dbReference type="Proteomes" id="UP000825935"/>
    </source>
</evidence>
<evidence type="ECO:0000313" key="3">
    <source>
        <dbReference type="EMBL" id="KAH7438942.1"/>
    </source>
</evidence>
<dbReference type="GO" id="GO:0003723">
    <property type="term" value="F:RNA binding"/>
    <property type="evidence" value="ECO:0007669"/>
    <property type="project" value="InterPro"/>
</dbReference>
<dbReference type="Pfam" id="PF13812">
    <property type="entry name" value="PPR_3"/>
    <property type="match status" value="1"/>
</dbReference>
<dbReference type="EMBL" id="CM035409">
    <property type="protein sequence ID" value="KAH7438938.1"/>
    <property type="molecule type" value="Genomic_DNA"/>
</dbReference>
<organism evidence="3 4">
    <name type="scientific">Ceratopteris richardii</name>
    <name type="common">Triangle waterfern</name>
    <dbReference type="NCBI Taxonomy" id="49495"/>
    <lineage>
        <taxon>Eukaryota</taxon>
        <taxon>Viridiplantae</taxon>
        <taxon>Streptophyta</taxon>
        <taxon>Embryophyta</taxon>
        <taxon>Tracheophyta</taxon>
        <taxon>Polypodiopsida</taxon>
        <taxon>Polypodiidae</taxon>
        <taxon>Polypodiales</taxon>
        <taxon>Pteridineae</taxon>
        <taxon>Pteridaceae</taxon>
        <taxon>Parkerioideae</taxon>
        <taxon>Ceratopteris</taxon>
    </lineage>
</organism>
<dbReference type="FunFam" id="1.25.40.10:FF:000158">
    <property type="entry name" value="pentatricopeptide repeat-containing protein At2g33680"/>
    <property type="match status" value="1"/>
</dbReference>
<comment type="caution">
    <text evidence="3">The sequence shown here is derived from an EMBL/GenBank/DDBJ whole genome shotgun (WGS) entry which is preliminary data.</text>
</comment>
<accession>A0A8T2UUJ0</accession>
<dbReference type="InterPro" id="IPR046960">
    <property type="entry name" value="PPR_At4g14850-like_plant"/>
</dbReference>
<evidence type="ECO:0008006" key="5">
    <source>
        <dbReference type="Google" id="ProtNLM"/>
    </source>
</evidence>
<sequence>METTILSMEGLSGLPSVDEMLSYVQEHRKANDPVFALQIHKQVTAYGLEARTELGNYLVPIFVQCGRMNDALQVFHKLAFRKEYTWTSLIQGYVQSGNGKAALDLLPKMWEDNVSPSHYTYLALVKACSAMGDLARAKEVHAEIVQEGFEVDTFVSNALIDMYAKCSSLEEAYDVFEGLSSVDIVSWNTLIAGYADNLFAEKAFRCQEQMQTQGFQPDELTYLSCLKACSTIGAIEKGQELHYQIVRRELDQYPFICNGLIDMYVKCGYLKEALGVFDDMLDPDVVAWTSIMAGFIEHSLGDEVIACLERMLIEQVLPNEVTYIYALKACSIAKKAVQGQELHSEIVKRGFELDCMVGSSVVDMYAKCSLLMEAQKTFDQLPVQDTVSWNAIISAYVEAGLGRQGLENFEKLQSKGLSPNASTFACVLRGCGTIGAVNEGLKLHGHVVEVGFDSLLAVGHSIVYFYSKCGWLTEALEEFSKLLPIEDVQIWNSLISGLVKYEDCEKALFLFACMQEQGLLPDNGTFSTILKACGKTSTLEFGRRLHSQIRSSRSFDSVMGIALIDMYSRCGVVVDKHLVHHQVSTMDIVEWSAIITSYARLGETDLVLTALEEMRENGLCPNEITFLSVLSTCAHAGFLEQGQKYYDCMRKEFGIAPTMKHYNCMLDLFIRAGQIDNAMLILEEMPMQDHASWAILFGAYTDLGNEKVA</sequence>
<dbReference type="GO" id="GO:0009451">
    <property type="term" value="P:RNA modification"/>
    <property type="evidence" value="ECO:0007669"/>
    <property type="project" value="InterPro"/>
</dbReference>
<dbReference type="InterPro" id="IPR002885">
    <property type="entry name" value="PPR_rpt"/>
</dbReference>
<keyword evidence="4" id="KW-1185">Reference proteome</keyword>
<evidence type="ECO:0000256" key="1">
    <source>
        <dbReference type="ARBA" id="ARBA00022737"/>
    </source>
</evidence>
<dbReference type="EMBL" id="CM035409">
    <property type="protein sequence ID" value="KAH7438939.1"/>
    <property type="molecule type" value="Genomic_DNA"/>
</dbReference>
<feature type="repeat" description="PPR" evidence="2">
    <location>
        <begin position="253"/>
        <end position="287"/>
    </location>
</feature>
<dbReference type="InterPro" id="IPR011990">
    <property type="entry name" value="TPR-like_helical_dom_sf"/>
</dbReference>
<gene>
    <name evidence="3" type="ORF">KP509_04G038000</name>
</gene>
<name>A0A8T2UUJ0_CERRI</name>
<dbReference type="PANTHER" id="PTHR24015">
    <property type="entry name" value="OS07G0578800 PROTEIN-RELATED"/>
    <property type="match status" value="1"/>
</dbReference>
<feature type="repeat" description="PPR" evidence="2">
    <location>
        <begin position="658"/>
        <end position="692"/>
    </location>
</feature>
<feature type="repeat" description="PPR" evidence="2">
    <location>
        <begin position="82"/>
        <end position="116"/>
    </location>
</feature>
<dbReference type="AlphaFoldDB" id="A0A8T2UUJ0"/>
<proteinExistence type="predicted"/>
<dbReference type="Proteomes" id="UP000825935">
    <property type="component" value="Chromosome 4"/>
</dbReference>
<feature type="repeat" description="PPR" evidence="2">
    <location>
        <begin position="587"/>
        <end position="621"/>
    </location>
</feature>
<feature type="repeat" description="PPR" evidence="2">
    <location>
        <begin position="487"/>
        <end position="521"/>
    </location>
</feature>
<dbReference type="FunFam" id="1.25.40.10:FF:000344">
    <property type="entry name" value="Pentatricopeptide repeat-containing protein"/>
    <property type="match status" value="2"/>
</dbReference>
<dbReference type="PROSITE" id="PS51375">
    <property type="entry name" value="PPR"/>
    <property type="match status" value="8"/>
</dbReference>
<dbReference type="EMBL" id="CM035409">
    <property type="protein sequence ID" value="KAH7438942.1"/>
    <property type="molecule type" value="Genomic_DNA"/>
</dbReference>